<feature type="transmembrane region" description="Helical" evidence="8">
    <location>
        <begin position="44"/>
        <end position="62"/>
    </location>
</feature>
<dbReference type="EMBL" id="JAJNDB010000008">
    <property type="protein sequence ID" value="MCD2197550.1"/>
    <property type="molecule type" value="Genomic_DNA"/>
</dbReference>
<keyword evidence="5 8" id="KW-0812">Transmembrane</keyword>
<dbReference type="InterPro" id="IPR004688">
    <property type="entry name" value="Ni/Co_transpt"/>
</dbReference>
<feature type="transmembrane region" description="Helical" evidence="8">
    <location>
        <begin position="202"/>
        <end position="225"/>
    </location>
</feature>
<evidence type="ECO:0000256" key="6">
    <source>
        <dbReference type="ARBA" id="ARBA00022989"/>
    </source>
</evidence>
<keyword evidence="10" id="KW-1185">Reference proteome</keyword>
<comment type="caution">
    <text evidence="9">The sequence shown here is derived from an EMBL/GenBank/DDBJ whole genome shotgun (WGS) entry which is preliminary data.</text>
</comment>
<accession>A0ABS8PH13</accession>
<evidence type="ECO:0000256" key="8">
    <source>
        <dbReference type="RuleBase" id="RU362101"/>
    </source>
</evidence>
<keyword evidence="6 8" id="KW-1133">Transmembrane helix</keyword>
<sequence>MTSSALAPSTSWSRGQRLQLSAIVAVVCLLHVVGWTLYLSLTAGPLGAGAFAGAGVLAYVLGIRHAFDADHIAAIDDTTRLMVQRGRRPVGVGFFFAMGHSSVVVILGLVVALAAGLASSSGVDTFREVGGTVSTVVAMVFLGLVAVLNAMVLTGIVGSWRDLRRGRLDEDELERRLLNRGLVNRMLGGRARTLIRHSWHMYPLGLLFGLGLETASEVTLLTLSASTASGAGGTAGGAPLLAALTLPLLFAAGMSAFDTADGLLMSIAYSWSNRSPARRLFYNIATTAATVTVAGFIAAVYLAGVLADDLGVTALAGFASIADDFELLGYVIVGFFVLVWGGAALLWRVGGFERRHGSVAVRDTLDIPPAAAFAEHPDSPRKDVL</sequence>
<dbReference type="RefSeq" id="WP_230739662.1">
    <property type="nucleotide sequence ID" value="NZ_JAJNDB010000008.1"/>
</dbReference>
<feature type="transmembrane region" description="Helical" evidence="8">
    <location>
        <begin position="20"/>
        <end position="38"/>
    </location>
</feature>
<keyword evidence="3 8" id="KW-0813">Transport</keyword>
<comment type="subcellular location">
    <subcellularLocation>
        <location evidence="8">Cell membrane</location>
        <topology evidence="8">Multi-pass membrane protein</topology>
    </subcellularLocation>
    <subcellularLocation>
        <location evidence="1">Endomembrane system</location>
        <topology evidence="1">Multi-pass membrane protein</topology>
    </subcellularLocation>
</comment>
<evidence type="ECO:0000256" key="4">
    <source>
        <dbReference type="ARBA" id="ARBA00022596"/>
    </source>
</evidence>
<proteinExistence type="inferred from homology"/>
<dbReference type="Proteomes" id="UP001199469">
    <property type="component" value="Unassembled WGS sequence"/>
</dbReference>
<feature type="transmembrane region" description="Helical" evidence="8">
    <location>
        <begin position="90"/>
        <end position="116"/>
    </location>
</feature>
<dbReference type="Pfam" id="PF03824">
    <property type="entry name" value="NicO"/>
    <property type="match status" value="1"/>
</dbReference>
<dbReference type="InterPro" id="IPR011541">
    <property type="entry name" value="Ni/Co_transpt_high_affinity"/>
</dbReference>
<evidence type="ECO:0000256" key="1">
    <source>
        <dbReference type="ARBA" id="ARBA00004127"/>
    </source>
</evidence>
<feature type="transmembrane region" description="Helical" evidence="8">
    <location>
        <begin position="327"/>
        <end position="347"/>
    </location>
</feature>
<evidence type="ECO:0000313" key="9">
    <source>
        <dbReference type="EMBL" id="MCD2197550.1"/>
    </source>
</evidence>
<name>A0ABS8PH13_9PSEU</name>
<keyword evidence="7 8" id="KW-0472">Membrane</keyword>
<organism evidence="9 10">
    <name type="scientific">Actinomycetospora endophytica</name>
    <dbReference type="NCBI Taxonomy" id="2291215"/>
    <lineage>
        <taxon>Bacteria</taxon>
        <taxon>Bacillati</taxon>
        <taxon>Actinomycetota</taxon>
        <taxon>Actinomycetes</taxon>
        <taxon>Pseudonocardiales</taxon>
        <taxon>Pseudonocardiaceae</taxon>
        <taxon>Actinomycetospora</taxon>
    </lineage>
</organism>
<dbReference type="PANTHER" id="PTHR31611:SF0">
    <property type="entry name" value="HIGH-AFFINITY NICKEL TRANSPORT PROTEIN NIC1"/>
    <property type="match status" value="1"/>
</dbReference>
<evidence type="ECO:0000313" key="10">
    <source>
        <dbReference type="Proteomes" id="UP001199469"/>
    </source>
</evidence>
<evidence type="ECO:0000256" key="3">
    <source>
        <dbReference type="ARBA" id="ARBA00022448"/>
    </source>
</evidence>
<dbReference type="PANTHER" id="PTHR31611">
    <property type="entry name" value="HIGH-AFFINITY NICKEL TRANSPORT PROTEIN NIC1"/>
    <property type="match status" value="1"/>
</dbReference>
<feature type="transmembrane region" description="Helical" evidence="8">
    <location>
        <begin position="136"/>
        <end position="157"/>
    </location>
</feature>
<keyword evidence="4" id="KW-0533">Nickel</keyword>
<gene>
    <name evidence="9" type="ORF">LQ327_29690</name>
</gene>
<evidence type="ECO:0000256" key="7">
    <source>
        <dbReference type="ARBA" id="ARBA00023136"/>
    </source>
</evidence>
<evidence type="ECO:0000256" key="5">
    <source>
        <dbReference type="ARBA" id="ARBA00022692"/>
    </source>
</evidence>
<feature type="transmembrane region" description="Helical" evidence="8">
    <location>
        <begin position="280"/>
        <end position="307"/>
    </location>
</feature>
<evidence type="ECO:0000256" key="2">
    <source>
        <dbReference type="ARBA" id="ARBA00010892"/>
    </source>
</evidence>
<feature type="transmembrane region" description="Helical" evidence="8">
    <location>
        <begin position="237"/>
        <end position="259"/>
    </location>
</feature>
<reference evidence="9 10" key="1">
    <citation type="submission" date="2021-11" db="EMBL/GenBank/DDBJ databases">
        <title>Draft genome sequence of Actinomycetospora sp. SF1 isolated from the rhizosphere soil.</title>
        <authorList>
            <person name="Duangmal K."/>
            <person name="Chantavorakit T."/>
        </authorList>
    </citation>
    <scope>NUCLEOTIDE SEQUENCE [LARGE SCALE GENOMIC DNA]</scope>
    <source>
        <strain evidence="9 10">TBRC 5722</strain>
    </source>
</reference>
<protein>
    <recommendedName>
        <fullName evidence="8">Nickel/cobalt efflux system</fullName>
    </recommendedName>
</protein>
<comment type="similarity">
    <text evidence="2 8">Belongs to the NiCoT transporter (TC 2.A.52) family.</text>
</comment>